<dbReference type="EMBL" id="CP012543">
    <property type="protein sequence ID" value="QCD46525.1"/>
    <property type="molecule type" value="Genomic_DNA"/>
</dbReference>
<feature type="transmembrane region" description="Helical" evidence="7">
    <location>
        <begin position="90"/>
        <end position="112"/>
    </location>
</feature>
<keyword evidence="3" id="KW-1003">Cell membrane</keyword>
<keyword evidence="4 7" id="KW-0812">Transmembrane</keyword>
<name>A0A6G5QLD9_CAMRE</name>
<gene>
    <name evidence="9" type="ORF">CRECT_0847</name>
</gene>
<evidence type="ECO:0000256" key="5">
    <source>
        <dbReference type="ARBA" id="ARBA00022989"/>
    </source>
</evidence>
<proteinExistence type="inferred from homology"/>
<keyword evidence="6 7" id="KW-0472">Membrane</keyword>
<dbReference type="RefSeq" id="WP_002945157.1">
    <property type="nucleotide sequence ID" value="NZ_CAURIV010000021.1"/>
</dbReference>
<feature type="domain" description="Glycine transporter" evidence="8">
    <location>
        <begin position="6"/>
        <end position="74"/>
    </location>
</feature>
<feature type="transmembrane region" description="Helical" evidence="7">
    <location>
        <begin position="6"/>
        <end position="23"/>
    </location>
</feature>
<evidence type="ECO:0000313" key="9">
    <source>
        <dbReference type="EMBL" id="QCD46525.1"/>
    </source>
</evidence>
<feature type="transmembrane region" description="Helical" evidence="7">
    <location>
        <begin position="59"/>
        <end position="78"/>
    </location>
</feature>
<comment type="similarity">
    <text evidence="2">Belongs to the UPF0126 family.</text>
</comment>
<evidence type="ECO:0000256" key="6">
    <source>
        <dbReference type="ARBA" id="ARBA00023136"/>
    </source>
</evidence>
<dbReference type="AlphaFoldDB" id="A0A6G5QLD9"/>
<dbReference type="InterPro" id="IPR005115">
    <property type="entry name" value="Gly_transporter"/>
</dbReference>
<evidence type="ECO:0000313" key="10">
    <source>
        <dbReference type="Proteomes" id="UP000502377"/>
    </source>
</evidence>
<feature type="transmembrane region" description="Helical" evidence="7">
    <location>
        <begin position="151"/>
        <end position="169"/>
    </location>
</feature>
<evidence type="ECO:0000256" key="7">
    <source>
        <dbReference type="SAM" id="Phobius"/>
    </source>
</evidence>
<dbReference type="GO" id="GO:0005886">
    <property type="term" value="C:plasma membrane"/>
    <property type="evidence" value="ECO:0007669"/>
    <property type="project" value="UniProtKB-SubCell"/>
</dbReference>
<evidence type="ECO:0000256" key="2">
    <source>
        <dbReference type="ARBA" id="ARBA00008193"/>
    </source>
</evidence>
<dbReference type="Proteomes" id="UP000502377">
    <property type="component" value="Chromosome"/>
</dbReference>
<feature type="transmembrane region" description="Helical" evidence="7">
    <location>
        <begin position="175"/>
        <end position="195"/>
    </location>
</feature>
<protein>
    <submittedName>
        <fullName evidence="9">Hypothetical membrane protein (UPF0126 domain)</fullName>
    </submittedName>
</protein>
<evidence type="ECO:0000256" key="3">
    <source>
        <dbReference type="ARBA" id="ARBA00022475"/>
    </source>
</evidence>
<evidence type="ECO:0000256" key="4">
    <source>
        <dbReference type="ARBA" id="ARBA00022692"/>
    </source>
</evidence>
<dbReference type="PANTHER" id="PTHR30506">
    <property type="entry name" value="INNER MEMBRANE PROTEIN"/>
    <property type="match status" value="1"/>
</dbReference>
<feature type="domain" description="Glycine transporter" evidence="8">
    <location>
        <begin position="95"/>
        <end position="166"/>
    </location>
</feature>
<evidence type="ECO:0000259" key="8">
    <source>
        <dbReference type="Pfam" id="PF03458"/>
    </source>
</evidence>
<comment type="subcellular location">
    <subcellularLocation>
        <location evidence="1">Cell membrane</location>
        <topology evidence="1">Multi-pass membrane protein</topology>
    </subcellularLocation>
</comment>
<feature type="transmembrane region" description="Helical" evidence="7">
    <location>
        <begin position="30"/>
        <end position="47"/>
    </location>
</feature>
<dbReference type="Pfam" id="PF03458">
    <property type="entry name" value="Gly_transporter"/>
    <property type="match status" value="2"/>
</dbReference>
<organism evidence="9 10">
    <name type="scientific">Campylobacter rectus</name>
    <name type="common">Wolinella recta</name>
    <dbReference type="NCBI Taxonomy" id="203"/>
    <lineage>
        <taxon>Bacteria</taxon>
        <taxon>Pseudomonadati</taxon>
        <taxon>Campylobacterota</taxon>
        <taxon>Epsilonproteobacteria</taxon>
        <taxon>Campylobacterales</taxon>
        <taxon>Campylobacteraceae</taxon>
        <taxon>Campylobacter</taxon>
    </lineage>
</organism>
<accession>A0A6G5QLD9</accession>
<keyword evidence="5 7" id="KW-1133">Transmembrane helix</keyword>
<sequence length="203" mass="22235">MNALLVAEYIGIASAATSGFIFAVKRDCDWLGIFIASLLTALGGGFMRDAIVSRPPYSFTNYAPGVIVMAMLFFSAFFRLHKRSDIEKKFLFVTTDAVDLVSFSIVGAIVALQFGYNVFGVVLLALCNGVGGGMMRDVLFNEIPWCLKTGLYATVSIVVGLLYFAMDYAGLTNVFWVMGLFAFGVVFRLAAYYLGWSLPKLQK</sequence>
<dbReference type="KEGG" id="crx:CRECT_0847"/>
<dbReference type="PANTHER" id="PTHR30506:SF3">
    <property type="entry name" value="UPF0126 INNER MEMBRANE PROTEIN YADS-RELATED"/>
    <property type="match status" value="1"/>
</dbReference>
<reference evidence="9 10" key="1">
    <citation type="submission" date="2016-07" db="EMBL/GenBank/DDBJ databases">
        <title>Comparative genomics of the Campylobacter concisus group.</title>
        <authorList>
            <person name="Miller W.G."/>
            <person name="Yee E."/>
            <person name="Chapman M.H."/>
            <person name="Huynh S."/>
            <person name="Bono J.L."/>
            <person name="On S.L.W."/>
            <person name="StLeger J."/>
            <person name="Foster G."/>
            <person name="Parker C.T."/>
        </authorList>
    </citation>
    <scope>NUCLEOTIDE SEQUENCE [LARGE SCALE GENOMIC DNA]</scope>
    <source>
        <strain evidence="9 10">ATCC 33238</strain>
    </source>
</reference>
<evidence type="ECO:0000256" key="1">
    <source>
        <dbReference type="ARBA" id="ARBA00004651"/>
    </source>
</evidence>